<evidence type="ECO:0000256" key="4">
    <source>
        <dbReference type="ARBA" id="ARBA00023141"/>
    </source>
</evidence>
<keyword evidence="3" id="KW-0520">NAD</keyword>
<organism evidence="8 9">
    <name type="scientific">Solidesulfovibrio aerotolerans</name>
    <dbReference type="NCBI Taxonomy" id="295255"/>
    <lineage>
        <taxon>Bacteria</taxon>
        <taxon>Pseudomonadati</taxon>
        <taxon>Thermodesulfobacteriota</taxon>
        <taxon>Desulfovibrionia</taxon>
        <taxon>Desulfovibrionales</taxon>
        <taxon>Desulfovibrionaceae</taxon>
        <taxon>Solidesulfovibrio</taxon>
    </lineage>
</organism>
<accession>A0A7C9IJ68</accession>
<evidence type="ECO:0000256" key="3">
    <source>
        <dbReference type="ARBA" id="ARBA00023027"/>
    </source>
</evidence>
<dbReference type="RefSeq" id="WP_160958384.1">
    <property type="nucleotide sequence ID" value="NZ_WVUD01000002.1"/>
</dbReference>
<dbReference type="InterPro" id="IPR030960">
    <property type="entry name" value="DHQS/DOIS_N"/>
</dbReference>
<name>A0A7C9IJ68_9BACT</name>
<dbReference type="GO" id="GO:0009073">
    <property type="term" value="P:aromatic amino acid family biosynthetic process"/>
    <property type="evidence" value="ECO:0007669"/>
    <property type="project" value="UniProtKB-KW"/>
</dbReference>
<feature type="domain" description="3-dehydroquinate synthase C-terminal" evidence="7">
    <location>
        <begin position="197"/>
        <end position="329"/>
    </location>
</feature>
<feature type="domain" description="3-dehydroquinate synthase N-terminal" evidence="6">
    <location>
        <begin position="83"/>
        <end position="195"/>
    </location>
</feature>
<reference evidence="8 9" key="1">
    <citation type="submission" date="2020-01" db="EMBL/GenBank/DDBJ databases">
        <title>Genome sequence of Desulfovibrio aerotolerans DSM 16695(T).</title>
        <authorList>
            <person name="Karnachuk O."/>
            <person name="Avakyan M."/>
            <person name="Mardanov A."/>
            <person name="Kadnikov V."/>
            <person name="Ravin N."/>
        </authorList>
    </citation>
    <scope>NUCLEOTIDE SEQUENCE [LARGE SCALE GENOMIC DNA]</scope>
    <source>
        <strain evidence="8 9">DSM 16695</strain>
    </source>
</reference>
<gene>
    <name evidence="8" type="ORF">GTA51_02480</name>
</gene>
<dbReference type="SUPFAM" id="SSF56796">
    <property type="entry name" value="Dehydroquinate synthase-like"/>
    <property type="match status" value="1"/>
</dbReference>
<dbReference type="Pfam" id="PF01761">
    <property type="entry name" value="DHQ_synthase"/>
    <property type="match status" value="1"/>
</dbReference>
<comment type="cofactor">
    <cofactor evidence="1">
        <name>NAD(+)</name>
        <dbReference type="ChEBI" id="CHEBI:57540"/>
    </cofactor>
</comment>
<proteinExistence type="predicted"/>
<dbReference type="InterPro" id="IPR050071">
    <property type="entry name" value="Dehydroquinate_synthase"/>
</dbReference>
<keyword evidence="2" id="KW-0028">Amino-acid biosynthesis</keyword>
<evidence type="ECO:0000256" key="2">
    <source>
        <dbReference type="ARBA" id="ARBA00022605"/>
    </source>
</evidence>
<dbReference type="AlphaFoldDB" id="A0A7C9IJ68"/>
<dbReference type="Proteomes" id="UP000482487">
    <property type="component" value="Unassembled WGS sequence"/>
</dbReference>
<dbReference type="Gene3D" id="3.40.50.1970">
    <property type="match status" value="1"/>
</dbReference>
<dbReference type="Gene3D" id="1.20.1090.10">
    <property type="entry name" value="Dehydroquinate synthase-like - alpha domain"/>
    <property type="match status" value="1"/>
</dbReference>
<dbReference type="GO" id="GO:0008652">
    <property type="term" value="P:amino acid biosynthetic process"/>
    <property type="evidence" value="ECO:0007669"/>
    <property type="project" value="UniProtKB-KW"/>
</dbReference>
<evidence type="ECO:0000256" key="5">
    <source>
        <dbReference type="ARBA" id="ARBA00023239"/>
    </source>
</evidence>
<sequence length="384" mass="40232">MTVAIPQHIALAYDFPVIFTRRVFDPGNPVLADVLARAGEGPHKVGVVLDAGLAAADPTLPARVAAYAAAHSRLLTLVEAPLVVPGGEMAKADFAVVEAVWELTFRAKLCRQSFVLAIGGGAVLDAAGFGAATAHRGVRLLRLPSTVLAQNDAGVGVKNGINYFGRKNYLGTFAPPYAVINDHALLATLPAREIRAGLAEAVKVALVRDALFFTRLQELAPRLGVLDDEALLETDIRCAEAHLQHIAGGGDPFELGSARPLDFGHWAAHALEEATGGALRHGEAVAVGVALDTLYSSRLGLLAPAEAEAVLTLLTDLGLAVWHPALAALDMAGAIEAFREHLGGRLHLCLLAGIGRRLEVHEVDLPRLDAARQDLAARAASACA</sequence>
<evidence type="ECO:0000313" key="9">
    <source>
        <dbReference type="Proteomes" id="UP000482487"/>
    </source>
</evidence>
<keyword evidence="9" id="KW-1185">Reference proteome</keyword>
<dbReference type="InterPro" id="IPR056179">
    <property type="entry name" value="DHQS_C"/>
</dbReference>
<dbReference type="PANTHER" id="PTHR43622">
    <property type="entry name" value="3-DEHYDROQUINATE SYNTHASE"/>
    <property type="match status" value="1"/>
</dbReference>
<dbReference type="NCBIfam" id="NF004852">
    <property type="entry name" value="PRK06203.1"/>
    <property type="match status" value="1"/>
</dbReference>
<evidence type="ECO:0000256" key="1">
    <source>
        <dbReference type="ARBA" id="ARBA00001911"/>
    </source>
</evidence>
<evidence type="ECO:0000259" key="7">
    <source>
        <dbReference type="Pfam" id="PF24621"/>
    </source>
</evidence>
<keyword evidence="5 8" id="KW-0456">Lyase</keyword>
<dbReference type="OrthoDB" id="9806583at2"/>
<evidence type="ECO:0000259" key="6">
    <source>
        <dbReference type="Pfam" id="PF01761"/>
    </source>
</evidence>
<dbReference type="Pfam" id="PF24621">
    <property type="entry name" value="DHQS_C"/>
    <property type="match status" value="1"/>
</dbReference>
<dbReference type="PANTHER" id="PTHR43622:SF7">
    <property type="entry name" value="3-DEHYDROQUINATE SYNTHASE, CHLOROPLASTIC"/>
    <property type="match status" value="1"/>
</dbReference>
<evidence type="ECO:0000313" key="8">
    <source>
        <dbReference type="EMBL" id="MYL82005.1"/>
    </source>
</evidence>
<dbReference type="EC" id="4.2.3.4" evidence="8"/>
<dbReference type="EMBL" id="WVUD01000002">
    <property type="protein sequence ID" value="MYL82005.1"/>
    <property type="molecule type" value="Genomic_DNA"/>
</dbReference>
<dbReference type="GO" id="GO:0003856">
    <property type="term" value="F:3-dehydroquinate synthase activity"/>
    <property type="evidence" value="ECO:0007669"/>
    <property type="project" value="UniProtKB-EC"/>
</dbReference>
<keyword evidence="4" id="KW-0057">Aromatic amino acid biosynthesis</keyword>
<comment type="caution">
    <text evidence="8">The sequence shown here is derived from an EMBL/GenBank/DDBJ whole genome shotgun (WGS) entry which is preliminary data.</text>
</comment>
<protein>
    <submittedName>
        <fullName evidence="8">3-dehydroquinate synthase</fullName>
        <ecNumber evidence="8">4.2.3.4</ecNumber>
    </submittedName>
</protein>